<dbReference type="InterPro" id="IPR003798">
    <property type="entry name" value="DNA_recombination_RmuC"/>
</dbReference>
<dbReference type="eggNOG" id="COG1322">
    <property type="taxonomic scope" value="Bacteria"/>
</dbReference>
<evidence type="ECO:0000256" key="1">
    <source>
        <dbReference type="ARBA" id="ARBA00003416"/>
    </source>
</evidence>
<comment type="function">
    <text evidence="1">Involved in DNA recombination.</text>
</comment>
<dbReference type="AlphaFoldDB" id="H5XUQ4"/>
<dbReference type="STRING" id="768710.DesyoDRAFT_2124"/>
<reference evidence="6 7" key="1">
    <citation type="submission" date="2011-11" db="EMBL/GenBank/DDBJ databases">
        <title>The Noncontiguous Finished genome of Desulfosporosinus youngiae DSM 17734.</title>
        <authorList>
            <consortium name="US DOE Joint Genome Institute (JGI-PGF)"/>
            <person name="Lucas S."/>
            <person name="Han J."/>
            <person name="Lapidus A."/>
            <person name="Cheng J.-F."/>
            <person name="Goodwin L."/>
            <person name="Pitluck S."/>
            <person name="Peters L."/>
            <person name="Ovchinnikova G."/>
            <person name="Lu M."/>
            <person name="Land M.L."/>
            <person name="Hauser L."/>
            <person name="Pester M."/>
            <person name="Spring S."/>
            <person name="Ollivier B."/>
            <person name="Rattei T."/>
            <person name="Klenk H.-P."/>
            <person name="Wagner M."/>
            <person name="Loy A."/>
            <person name="Woyke T.J."/>
        </authorList>
    </citation>
    <scope>NUCLEOTIDE SEQUENCE [LARGE SCALE GENOMIC DNA]</scope>
    <source>
        <strain evidence="6 7">DSM 17734</strain>
    </source>
</reference>
<keyword evidence="7" id="KW-1185">Reference proteome</keyword>
<dbReference type="Pfam" id="PF02646">
    <property type="entry name" value="RmuC"/>
    <property type="match status" value="1"/>
</dbReference>
<feature type="transmembrane region" description="Helical" evidence="5">
    <location>
        <begin position="6"/>
        <end position="27"/>
    </location>
</feature>
<evidence type="ECO:0000313" key="6">
    <source>
        <dbReference type="EMBL" id="EHQ89211.1"/>
    </source>
</evidence>
<dbReference type="Proteomes" id="UP000005104">
    <property type="component" value="Chromosome"/>
</dbReference>
<comment type="similarity">
    <text evidence="2">Belongs to the RmuC family.</text>
</comment>
<evidence type="ECO:0000256" key="2">
    <source>
        <dbReference type="ARBA" id="ARBA00009840"/>
    </source>
</evidence>
<protein>
    <recommendedName>
        <fullName evidence="8">DNA recombination protein RmuC</fullName>
    </recommendedName>
</protein>
<dbReference type="OrthoDB" id="370725at2"/>
<evidence type="ECO:0000256" key="4">
    <source>
        <dbReference type="ARBA" id="ARBA00023172"/>
    </source>
</evidence>
<organism evidence="6 7">
    <name type="scientific">Desulfosporosinus youngiae DSM 17734</name>
    <dbReference type="NCBI Taxonomy" id="768710"/>
    <lineage>
        <taxon>Bacteria</taxon>
        <taxon>Bacillati</taxon>
        <taxon>Bacillota</taxon>
        <taxon>Clostridia</taxon>
        <taxon>Eubacteriales</taxon>
        <taxon>Desulfitobacteriaceae</taxon>
        <taxon>Desulfosporosinus</taxon>
    </lineage>
</organism>
<name>H5XUQ4_9FIRM</name>
<evidence type="ECO:0000256" key="5">
    <source>
        <dbReference type="SAM" id="Phobius"/>
    </source>
</evidence>
<dbReference type="PANTHER" id="PTHR30563">
    <property type="entry name" value="DNA RECOMBINATION PROTEIN RMUC"/>
    <property type="match status" value="1"/>
</dbReference>
<keyword evidence="3" id="KW-0175">Coiled coil</keyword>
<accession>H5XUQ4</accession>
<sequence length="443" mass="50296">MTEPVLIDLIQTILLVIGIILLIILMIRSFRNPYFKFESKFDSLEKSLERNERRVNGEIAKNREEASTNSRQVREELNQSVCSFNDSVLARMTEIAGLQRNQLDIFAVQLSSLTKTNDLKLEHMRKTVEERLLLLQQDNGRKLDQMRATVDEKLSSTLEQRLGESFKLVSERLEAVHKGLGEMQTLASGVGDLKKVLTNVKTRGIWGEIQLGSLLEQILTPDQYSSNVVTKAGSNDRVEYAIRLPARDGRDNIIWLPIDAKFPIEDYERLIAAQDQADLLLIEELGKSLENRIKSEGKTIRDKYIDPPHTTDFGILFLPVEGLYAEVLRRPGLCERLQRECKVIITGPTTLAALLNSLQMGFKTLAIEKRSSEVWNLLGAVKTEFGKFVEILEKTQKKLQEASNTIDTATKKSRTIARKLKDVQTLPANEAELMLEQEADFQK</sequence>
<dbReference type="EMBL" id="CM001441">
    <property type="protein sequence ID" value="EHQ89211.1"/>
    <property type="molecule type" value="Genomic_DNA"/>
</dbReference>
<proteinExistence type="inferred from homology"/>
<keyword evidence="5" id="KW-0472">Membrane</keyword>
<dbReference type="HOGENOM" id="CLU_020365_1_1_9"/>
<dbReference type="PANTHER" id="PTHR30563:SF0">
    <property type="entry name" value="DNA RECOMBINATION PROTEIN RMUC"/>
    <property type="match status" value="1"/>
</dbReference>
<keyword evidence="5" id="KW-1133">Transmembrane helix</keyword>
<dbReference type="RefSeq" id="WP_007782656.1">
    <property type="nucleotide sequence ID" value="NZ_CM001441.1"/>
</dbReference>
<gene>
    <name evidence="6" type="ORF">DesyoDRAFT_2124</name>
</gene>
<evidence type="ECO:0008006" key="8">
    <source>
        <dbReference type="Google" id="ProtNLM"/>
    </source>
</evidence>
<evidence type="ECO:0000313" key="7">
    <source>
        <dbReference type="Proteomes" id="UP000005104"/>
    </source>
</evidence>
<keyword evidence="5" id="KW-0812">Transmembrane</keyword>
<evidence type="ECO:0000256" key="3">
    <source>
        <dbReference type="ARBA" id="ARBA00023054"/>
    </source>
</evidence>
<dbReference type="GO" id="GO:0006310">
    <property type="term" value="P:DNA recombination"/>
    <property type="evidence" value="ECO:0007669"/>
    <property type="project" value="UniProtKB-KW"/>
</dbReference>
<keyword evidence="4" id="KW-0233">DNA recombination</keyword>